<dbReference type="Gene3D" id="2.30.30.140">
    <property type="match status" value="1"/>
</dbReference>
<name>A0A8K0EHE1_BRALA</name>
<sequence length="451" mass="50698">MATTSSPTDAIMTTFDHQPTVTSKDSLIQALDEDGVWSNAKVLTVKDDETVTVTFDGWRNQFNSRVSSNQVRERIASQVTVGKRRRGEKGQVAMTSRIIADDTIWFHENCEMKSATVVWVDPFTDRLAVKTGAQTENDQPVTAHDRIVTFDMLRPKPVQDKREVVKRKAPRLTAVTKKRRVISIDTGVQTDKTRFSGENAEPVNIQDSARELDQYLREDGCLLSCGDVYALGQQPFLLVKLTLQPIETITATLKLCKSDTEGTLTDITEDCTLICNGRHLNDLKGTKFNRQFTKIRNEMRQDAMNRTVGSSIKYSNDHAYRRIIRKTSIGAALRREAGTLSKNGRRKTFRVGPMQLDVDKELLGLDETFSKKYYIGSDNGFAIVDKIAGAQWDIKMPNSSDTSAHYLVVTSVFFRLDKTKSTMCTIDYISSGTPFTPDYRNDIAMSLSSLK</sequence>
<dbReference type="EMBL" id="OV696701">
    <property type="protein sequence ID" value="CAH1248500.1"/>
    <property type="molecule type" value="Genomic_DNA"/>
</dbReference>
<accession>A0A8K0EHE1</accession>
<evidence type="ECO:0000313" key="2">
    <source>
        <dbReference type="Proteomes" id="UP000838412"/>
    </source>
</evidence>
<evidence type="ECO:0000313" key="1">
    <source>
        <dbReference type="EMBL" id="CAH1248500.1"/>
    </source>
</evidence>
<dbReference type="AlphaFoldDB" id="A0A8K0EHE1"/>
<dbReference type="OrthoDB" id="9988894at2759"/>
<reference evidence="1" key="1">
    <citation type="submission" date="2022-01" db="EMBL/GenBank/DDBJ databases">
        <authorList>
            <person name="Braso-Vives M."/>
        </authorList>
    </citation>
    <scope>NUCLEOTIDE SEQUENCE</scope>
</reference>
<keyword evidence="2" id="KW-1185">Reference proteome</keyword>
<organism evidence="1 2">
    <name type="scientific">Branchiostoma lanceolatum</name>
    <name type="common">Common lancelet</name>
    <name type="synonym">Amphioxus lanceolatum</name>
    <dbReference type="NCBI Taxonomy" id="7740"/>
    <lineage>
        <taxon>Eukaryota</taxon>
        <taxon>Metazoa</taxon>
        <taxon>Chordata</taxon>
        <taxon>Cephalochordata</taxon>
        <taxon>Leptocardii</taxon>
        <taxon>Amphioxiformes</taxon>
        <taxon>Branchiostomatidae</taxon>
        <taxon>Branchiostoma</taxon>
    </lineage>
</organism>
<gene>
    <name evidence="1" type="primary">Hypp8173</name>
    <name evidence="1" type="ORF">BLAG_LOCUS9823</name>
</gene>
<dbReference type="Proteomes" id="UP000838412">
    <property type="component" value="Chromosome 16"/>
</dbReference>
<protein>
    <submittedName>
        <fullName evidence="1">Hypp8173 protein</fullName>
    </submittedName>
</protein>
<proteinExistence type="predicted"/>